<comment type="similarity">
    <text evidence="4 14">Belongs to the glycosyl hydrolase 31 family.</text>
</comment>
<dbReference type="Gene3D" id="2.60.40.1760">
    <property type="entry name" value="glycosyl hydrolase (family 31)"/>
    <property type="match status" value="1"/>
</dbReference>
<dbReference type="GO" id="GO:0005576">
    <property type="term" value="C:extracellular region"/>
    <property type="evidence" value="ECO:0007669"/>
    <property type="project" value="UniProtKB-SubCell"/>
</dbReference>
<dbReference type="CDD" id="cd06602">
    <property type="entry name" value="GH31_MGAM_SI_GAA"/>
    <property type="match status" value="1"/>
</dbReference>
<organism evidence="20 21">
    <name type="scientific">Rhizodiscina lignyota</name>
    <dbReference type="NCBI Taxonomy" id="1504668"/>
    <lineage>
        <taxon>Eukaryota</taxon>
        <taxon>Fungi</taxon>
        <taxon>Dikarya</taxon>
        <taxon>Ascomycota</taxon>
        <taxon>Pezizomycotina</taxon>
        <taxon>Dothideomycetes</taxon>
        <taxon>Pleosporomycetidae</taxon>
        <taxon>Aulographales</taxon>
        <taxon>Rhizodiscinaceae</taxon>
        <taxon>Rhizodiscina</taxon>
    </lineage>
</organism>
<comment type="catalytic activity">
    <reaction evidence="2">
        <text>Hydrolysis of terminal, non-reducing (1-&gt;4)-linked alpha-D-glucose residues with release of alpha-D-glucose.</text>
        <dbReference type="EC" id="3.2.1.20"/>
    </reaction>
</comment>
<dbReference type="Pfam" id="PF21365">
    <property type="entry name" value="Glyco_hydro_31_3rd"/>
    <property type="match status" value="1"/>
</dbReference>
<dbReference type="PANTHER" id="PTHR22762:SF67">
    <property type="entry name" value="ALPHA_BETA-GLUCOSIDASE AGDC-RELATED"/>
    <property type="match status" value="1"/>
</dbReference>
<evidence type="ECO:0000313" key="20">
    <source>
        <dbReference type="EMBL" id="KAF2092442.1"/>
    </source>
</evidence>
<evidence type="ECO:0000259" key="18">
    <source>
        <dbReference type="Pfam" id="PF13802"/>
    </source>
</evidence>
<evidence type="ECO:0000256" key="5">
    <source>
        <dbReference type="ARBA" id="ARBA00022525"/>
    </source>
</evidence>
<dbReference type="GO" id="GO:0004558">
    <property type="term" value="F:alpha-1,4-glucosidase activity"/>
    <property type="evidence" value="ECO:0007669"/>
    <property type="project" value="UniProtKB-EC"/>
</dbReference>
<dbReference type="InterPro" id="IPR011013">
    <property type="entry name" value="Gal_mutarotase_sf_dom"/>
</dbReference>
<gene>
    <name evidence="20" type="ORF">NA57DRAFT_50281</name>
</gene>
<evidence type="ECO:0000256" key="10">
    <source>
        <dbReference type="ARBA" id="ARBA00023295"/>
    </source>
</evidence>
<evidence type="ECO:0000256" key="14">
    <source>
        <dbReference type="RuleBase" id="RU361185"/>
    </source>
</evidence>
<evidence type="ECO:0000256" key="1">
    <source>
        <dbReference type="ARBA" id="ARBA00000448"/>
    </source>
</evidence>
<feature type="domain" description="Glycoside hydrolase family 31 TIM barrel" evidence="17">
    <location>
        <begin position="267"/>
        <end position="674"/>
    </location>
</feature>
<evidence type="ECO:0000256" key="2">
    <source>
        <dbReference type="ARBA" id="ARBA00001657"/>
    </source>
</evidence>
<dbReference type="SUPFAM" id="SSF51011">
    <property type="entry name" value="Glycosyl hydrolase domain"/>
    <property type="match status" value="1"/>
</dbReference>
<dbReference type="EMBL" id="ML978146">
    <property type="protein sequence ID" value="KAF2092442.1"/>
    <property type="molecule type" value="Genomic_DNA"/>
</dbReference>
<sequence length="885" mass="97678">MAKTFRLALLALLCSSFVIAKHGSVSDCPGYVASNVVHSKSGVTADLKLAGKACNAYGTDLTELKLKAEYQTDTRLHVQIYDPALQVYQVPTSVLARPGGTASDGSCDLEFAIVEKPFSFKVTRKSSGETLFDTSSSQLIFESQYLRLRTKLPESPHLYGLGEHTDPFMLNTTNYTRTLWSRDAYGVPTGSNLYGNHPIYFDHRGSSGTHGVFLLSSNGMDIKINKTSADGQYLEYNTIGGIFDLYFLAGPTPKDVAQQYAGTIGKPVMMPYWGFGFHQCKYGYVDVYQVAEVVANYSANHIPLETMWTDIDYMDKRKVFTLDPDRFPLEKMRELVSTLHARQQHYVVMVDPAVAYQDYPPFNNGVEQDAFLKLANGSVYKGVVWPGVTAFPDWFSKGAQGYWNSEFASFFSSSSGVDIDALWIDMNEASNFCNWPCSNPEAFAVENGDPPPPQALRNSATRPSIPGFPADFQPHPSSSAKLRRREPTGNMKGLPGRDVINPPYMIQNAAGSLSNKTLDTNLIHENGLVEYDTHNLYGTMMSEASRNAMENRRPGRRPLVITRSTFAGAGAHVGHWLGDNFSDWDHYRISIAELMAFAAIFQIPMVGSDVCGYAENTTETLCARWATLGAFSPFFRNHADIAANYQEFYRWPTVAQAARNAIGARYQLLDYIYTGLHTQTVSGTPLINPLFFNYPNDKNTFPIQYQYFYGDSVLVSPVTEENATSVDIYLPDDIFYDFWTHEPVRGHGATVHLADVPLTTIPLHYKGGSIIPLRAESANTTTELRKKNFQIIIAPGLDGSASGSLYLDEGDAIAQPKTSEINFNYVNGRFSMTGSFGYDAGVVIESIVLLGAKSDSGSSYSSTSRKSATTSISIPLTKATSVHLA</sequence>
<evidence type="ECO:0000259" key="19">
    <source>
        <dbReference type="Pfam" id="PF21365"/>
    </source>
</evidence>
<keyword evidence="10 14" id="KW-0326">Glycosidase</keyword>
<keyword evidence="6 16" id="KW-0732">Signal</keyword>
<dbReference type="PANTHER" id="PTHR22762">
    <property type="entry name" value="ALPHA-GLUCOSIDASE"/>
    <property type="match status" value="1"/>
</dbReference>
<keyword evidence="5" id="KW-0964">Secreted</keyword>
<evidence type="ECO:0000256" key="11">
    <source>
        <dbReference type="ARBA" id="ARBA00023316"/>
    </source>
</evidence>
<dbReference type="AlphaFoldDB" id="A0A9P4M2M2"/>
<comment type="catalytic activity">
    <reaction evidence="1">
        <text>Hydrolysis of terminal, non-reducing beta-D-glucosyl residues with release of beta-D-glucose.</text>
        <dbReference type="EC" id="3.2.1.21"/>
    </reaction>
</comment>
<feature type="chain" id="PRO_5040256764" evidence="16">
    <location>
        <begin position="21"/>
        <end position="885"/>
    </location>
</feature>
<dbReference type="Pfam" id="PF13802">
    <property type="entry name" value="Gal_mutarotas_2"/>
    <property type="match status" value="1"/>
</dbReference>
<proteinExistence type="inferred from homology"/>
<keyword evidence="11" id="KW-0961">Cell wall biogenesis/degradation</keyword>
<dbReference type="InterPro" id="IPR025887">
    <property type="entry name" value="Glyco_hydro_31_N_dom"/>
</dbReference>
<keyword evidence="12" id="KW-0624">Polysaccharide degradation</keyword>
<evidence type="ECO:0000256" key="16">
    <source>
        <dbReference type="SAM" id="SignalP"/>
    </source>
</evidence>
<evidence type="ECO:0000256" key="8">
    <source>
        <dbReference type="ARBA" id="ARBA00023180"/>
    </source>
</evidence>
<dbReference type="InterPro" id="IPR048395">
    <property type="entry name" value="Glyco_hydro_31_C"/>
</dbReference>
<dbReference type="Proteomes" id="UP000799772">
    <property type="component" value="Unassembled WGS sequence"/>
</dbReference>
<keyword evidence="7 14" id="KW-0378">Hydrolase</keyword>
<dbReference type="InterPro" id="IPR017853">
    <property type="entry name" value="GH"/>
</dbReference>
<evidence type="ECO:0000256" key="3">
    <source>
        <dbReference type="ARBA" id="ARBA00004613"/>
    </source>
</evidence>
<comment type="caution">
    <text evidence="20">The sequence shown here is derived from an EMBL/GenBank/DDBJ whole genome shotgun (WGS) entry which is preliminary data.</text>
</comment>
<dbReference type="CDD" id="cd14752">
    <property type="entry name" value="GH31_N"/>
    <property type="match status" value="1"/>
</dbReference>
<protein>
    <submittedName>
        <fullName evidence="20">Alpha/beta-glucosidase agdC</fullName>
    </submittedName>
</protein>
<dbReference type="SUPFAM" id="SSF74650">
    <property type="entry name" value="Galactose mutarotase-like"/>
    <property type="match status" value="1"/>
</dbReference>
<evidence type="ECO:0000256" key="7">
    <source>
        <dbReference type="ARBA" id="ARBA00022801"/>
    </source>
</evidence>
<dbReference type="InterPro" id="IPR013780">
    <property type="entry name" value="Glyco_hydro_b"/>
</dbReference>
<evidence type="ECO:0000256" key="4">
    <source>
        <dbReference type="ARBA" id="ARBA00007806"/>
    </source>
</evidence>
<feature type="signal peptide" evidence="16">
    <location>
        <begin position="1"/>
        <end position="20"/>
    </location>
</feature>
<dbReference type="OrthoDB" id="5839090at2759"/>
<comment type="subcellular location">
    <subcellularLocation>
        <location evidence="3">Secreted</location>
    </subcellularLocation>
</comment>
<evidence type="ECO:0000256" key="9">
    <source>
        <dbReference type="ARBA" id="ARBA00023277"/>
    </source>
</evidence>
<feature type="region of interest" description="Disordered" evidence="15">
    <location>
        <begin position="448"/>
        <end position="498"/>
    </location>
</feature>
<accession>A0A9P4M2M2</accession>
<evidence type="ECO:0000259" key="17">
    <source>
        <dbReference type="Pfam" id="PF01055"/>
    </source>
</evidence>
<dbReference type="SUPFAM" id="SSF51445">
    <property type="entry name" value="(Trans)glycosidases"/>
    <property type="match status" value="1"/>
</dbReference>
<name>A0A9P4M2M2_9PEZI</name>
<dbReference type="Gene3D" id="3.20.20.80">
    <property type="entry name" value="Glycosidases"/>
    <property type="match status" value="1"/>
</dbReference>
<evidence type="ECO:0000256" key="6">
    <source>
        <dbReference type="ARBA" id="ARBA00022729"/>
    </source>
</evidence>
<reference evidence="20" key="1">
    <citation type="journal article" date="2020" name="Stud. Mycol.">
        <title>101 Dothideomycetes genomes: a test case for predicting lifestyles and emergence of pathogens.</title>
        <authorList>
            <person name="Haridas S."/>
            <person name="Albert R."/>
            <person name="Binder M."/>
            <person name="Bloem J."/>
            <person name="Labutti K."/>
            <person name="Salamov A."/>
            <person name="Andreopoulos B."/>
            <person name="Baker S."/>
            <person name="Barry K."/>
            <person name="Bills G."/>
            <person name="Bluhm B."/>
            <person name="Cannon C."/>
            <person name="Castanera R."/>
            <person name="Culley D."/>
            <person name="Daum C."/>
            <person name="Ezra D."/>
            <person name="Gonzalez J."/>
            <person name="Henrissat B."/>
            <person name="Kuo A."/>
            <person name="Liang C."/>
            <person name="Lipzen A."/>
            <person name="Lutzoni F."/>
            <person name="Magnuson J."/>
            <person name="Mondo S."/>
            <person name="Nolan M."/>
            <person name="Ohm R."/>
            <person name="Pangilinan J."/>
            <person name="Park H.-J."/>
            <person name="Ramirez L."/>
            <person name="Alfaro M."/>
            <person name="Sun H."/>
            <person name="Tritt A."/>
            <person name="Yoshinaga Y."/>
            <person name="Zwiers L.-H."/>
            <person name="Turgeon B."/>
            <person name="Goodwin S."/>
            <person name="Spatafora J."/>
            <person name="Crous P."/>
            <person name="Grigoriev I."/>
        </authorList>
    </citation>
    <scope>NUCLEOTIDE SEQUENCE</scope>
    <source>
        <strain evidence="20">CBS 133067</strain>
    </source>
</reference>
<keyword evidence="21" id="KW-1185">Reference proteome</keyword>
<dbReference type="Gene3D" id="2.60.40.1180">
    <property type="entry name" value="Golgi alpha-mannosidase II"/>
    <property type="match status" value="2"/>
</dbReference>
<dbReference type="GO" id="GO:0071555">
    <property type="term" value="P:cell wall organization"/>
    <property type="evidence" value="ECO:0007669"/>
    <property type="project" value="UniProtKB-KW"/>
</dbReference>
<evidence type="ECO:0000256" key="15">
    <source>
        <dbReference type="SAM" id="MobiDB-lite"/>
    </source>
</evidence>
<comment type="function">
    <text evidence="13">Glucosidase involved in the degradation of cellulosic biomass. Has both alpha- and beta-glucosidase activity.</text>
</comment>
<keyword evidence="8" id="KW-0325">Glycoprotein</keyword>
<feature type="domain" description="Glycosyl hydrolase family 31 C-terminal" evidence="19">
    <location>
        <begin position="683"/>
        <end position="771"/>
    </location>
</feature>
<keyword evidence="9" id="KW-0119">Carbohydrate metabolism</keyword>
<dbReference type="InterPro" id="IPR000322">
    <property type="entry name" value="Glyco_hydro_31_TIM"/>
</dbReference>
<dbReference type="GO" id="GO:0000272">
    <property type="term" value="P:polysaccharide catabolic process"/>
    <property type="evidence" value="ECO:0007669"/>
    <property type="project" value="UniProtKB-KW"/>
</dbReference>
<dbReference type="GO" id="GO:0008422">
    <property type="term" value="F:beta-glucosidase activity"/>
    <property type="evidence" value="ECO:0007669"/>
    <property type="project" value="UniProtKB-EC"/>
</dbReference>
<dbReference type="GO" id="GO:0030246">
    <property type="term" value="F:carbohydrate binding"/>
    <property type="evidence" value="ECO:0007669"/>
    <property type="project" value="InterPro"/>
</dbReference>
<dbReference type="Pfam" id="PF01055">
    <property type="entry name" value="Glyco_hydro_31_2nd"/>
    <property type="match status" value="1"/>
</dbReference>
<feature type="domain" description="Glycoside hydrolase family 31 N-terminal" evidence="18">
    <location>
        <begin position="101"/>
        <end position="218"/>
    </location>
</feature>
<evidence type="ECO:0000256" key="13">
    <source>
        <dbReference type="ARBA" id="ARBA00025512"/>
    </source>
</evidence>
<evidence type="ECO:0000313" key="21">
    <source>
        <dbReference type="Proteomes" id="UP000799772"/>
    </source>
</evidence>
<evidence type="ECO:0000256" key="12">
    <source>
        <dbReference type="ARBA" id="ARBA00023326"/>
    </source>
</evidence>